<keyword evidence="2" id="KW-1185">Reference proteome</keyword>
<dbReference type="RefSeq" id="WP_134566420.1">
    <property type="nucleotide sequence ID" value="NZ_SOFP01000035.1"/>
</dbReference>
<sequence>MPSFTPEDEEGLSRAISDAVTGVLNEHGARAGLQPLRWSLTTELETDFYGTHPGGREHPDAQALCASWADHLGLAEWGAGYPDEASRLWAARLGNWRLSVSVFTDPELYRSVYPDEPDEGGW</sequence>
<comment type="caution">
    <text evidence="1">The sequence shown here is derived from an EMBL/GenBank/DDBJ whole genome shotgun (WGS) entry which is preliminary data.</text>
</comment>
<organism evidence="1 2">
    <name type="scientific">Cryobacterium algoritolerans</name>
    <dbReference type="NCBI Taxonomy" id="1259184"/>
    <lineage>
        <taxon>Bacteria</taxon>
        <taxon>Bacillati</taxon>
        <taxon>Actinomycetota</taxon>
        <taxon>Actinomycetes</taxon>
        <taxon>Micrococcales</taxon>
        <taxon>Microbacteriaceae</taxon>
        <taxon>Cryobacterium</taxon>
    </lineage>
</organism>
<reference evidence="1 2" key="1">
    <citation type="submission" date="2019-03" db="EMBL/GenBank/DDBJ databases">
        <title>Genomics of glacier-inhabiting Cryobacterium strains.</title>
        <authorList>
            <person name="Liu Q."/>
            <person name="Xin Y.-H."/>
        </authorList>
    </citation>
    <scope>NUCLEOTIDE SEQUENCE [LARGE SCALE GENOMIC DNA]</scope>
    <source>
        <strain evidence="1 2">MDT1-3</strain>
    </source>
</reference>
<evidence type="ECO:0000313" key="2">
    <source>
        <dbReference type="Proteomes" id="UP000298412"/>
    </source>
</evidence>
<dbReference type="Proteomes" id="UP000298412">
    <property type="component" value="Unassembled WGS sequence"/>
</dbReference>
<evidence type="ECO:0000313" key="1">
    <source>
        <dbReference type="EMBL" id="TFC16832.1"/>
    </source>
</evidence>
<dbReference type="AlphaFoldDB" id="A0A4V3IF74"/>
<name>A0A4V3IF74_9MICO</name>
<accession>A0A4V3IF74</accession>
<dbReference type="EMBL" id="SOFP01000035">
    <property type="protein sequence ID" value="TFC16832.1"/>
    <property type="molecule type" value="Genomic_DNA"/>
</dbReference>
<protein>
    <submittedName>
        <fullName evidence="1">Uncharacterized protein</fullName>
    </submittedName>
</protein>
<proteinExistence type="predicted"/>
<gene>
    <name evidence="1" type="ORF">E3O19_06805</name>
</gene>